<feature type="region of interest" description="Disordered" evidence="1">
    <location>
        <begin position="1983"/>
        <end position="2007"/>
    </location>
</feature>
<gene>
    <name evidence="2" type="ORF">Tci_000124</name>
</gene>
<feature type="region of interest" description="Disordered" evidence="1">
    <location>
        <begin position="2019"/>
        <end position="2044"/>
    </location>
</feature>
<name>A0A699GLN6_TANCI</name>
<feature type="region of interest" description="Disordered" evidence="1">
    <location>
        <begin position="366"/>
        <end position="394"/>
    </location>
</feature>
<proteinExistence type="predicted"/>
<evidence type="ECO:0000256" key="1">
    <source>
        <dbReference type="SAM" id="MobiDB-lite"/>
    </source>
</evidence>
<evidence type="ECO:0000313" key="2">
    <source>
        <dbReference type="EMBL" id="GEU28146.1"/>
    </source>
</evidence>
<feature type="compositionally biased region" description="Gly residues" evidence="1">
    <location>
        <begin position="263"/>
        <end position="276"/>
    </location>
</feature>
<feature type="compositionally biased region" description="Basic and acidic residues" evidence="1">
    <location>
        <begin position="2019"/>
        <end position="2039"/>
    </location>
</feature>
<feature type="region of interest" description="Disordered" evidence="1">
    <location>
        <begin position="253"/>
        <end position="286"/>
    </location>
</feature>
<feature type="compositionally biased region" description="Low complexity" evidence="1">
    <location>
        <begin position="277"/>
        <end position="286"/>
    </location>
</feature>
<feature type="region of interest" description="Disordered" evidence="1">
    <location>
        <begin position="714"/>
        <end position="735"/>
    </location>
</feature>
<accession>A0A699GLN6</accession>
<feature type="region of interest" description="Disordered" evidence="1">
    <location>
        <begin position="2485"/>
        <end position="2505"/>
    </location>
</feature>
<feature type="compositionally biased region" description="Basic and acidic residues" evidence="1">
    <location>
        <begin position="253"/>
        <end position="262"/>
    </location>
</feature>
<reference evidence="2" key="1">
    <citation type="journal article" date="2019" name="Sci. Rep.">
        <title>Draft genome of Tanacetum cinerariifolium, the natural source of mosquito coil.</title>
        <authorList>
            <person name="Yamashiro T."/>
            <person name="Shiraishi A."/>
            <person name="Satake H."/>
            <person name="Nakayama K."/>
        </authorList>
    </citation>
    <scope>NUCLEOTIDE SEQUENCE</scope>
</reference>
<feature type="compositionally biased region" description="Low complexity" evidence="1">
    <location>
        <begin position="1989"/>
        <end position="2007"/>
    </location>
</feature>
<protein>
    <submittedName>
        <fullName evidence="2">Uncharacterized protein</fullName>
    </submittedName>
</protein>
<feature type="compositionally biased region" description="Basic and acidic residues" evidence="1">
    <location>
        <begin position="2496"/>
        <end position="2505"/>
    </location>
</feature>
<sequence length="2505" mass="268554">MRQHGVAQERAQSVAELVGLGVDQRHRVRVVGAVGRVGVHHHVRVPARHQLVEQLGVQGVALDEVAIEVQVAAVAAEAELLGTVLVHARRVGTVERAVDVIQRHEQQHGRAQRGQPGRIEAQVAHHGHAGVHAFRLARVDAVVVEEHGAALRLDQVTVEHAVRADHARMHGDAAIGDADLFKPQHLREAEHGGMADGVLPCLVSTWARCQVQGRDCIIAAHFLSASRACLSCLKEINWPPWCTGPMYIRAGGDDAKQTRDGGNHGNGGDIGAGVPHGAGADRAALRGGSASGENLVGWCGQAAAGPGGAGGPRTGADPLRGVGDPHRGYRCGCLQRRRRASLAGGRFAGGDACHCRPLQRTGAAGVAARSGRGIAGAGRRRDDPAHDAGPGDGTALLSHADLGCAAPAQGQGAIARDGHAGRARDDAGLAAAAARRGPGAAARAGAAGAVHAGAAAQAADAGGADAGRLCIFRHQALSPKPSRRPGADPVPGGVGVDEFFQELPGAVVVQFAVGTEQVGSAADVHLGLLQHRHVEEHQRLAHVVIGAERTGGAGRDADHAGGLAAPHAAAVRTRADVQRVLQRTGGGAVVFGGEEQHAVEFLDAVAELGPRLRRDGAVFFQVLVVERQFADFHDFQRQRCRRQGHYFLCELAVDRRFAQAADNHGDFLVFWEGRAAPADCSVWCMHDLTSNGKKHGQLEDDIYQGNGARLAGQPGLHGRAGAALEPGSRQPVRGRECRQPLPVGRHGVLSESAHHQIHAGGLRDPPCQLALLGQPVRAGCRQGAATPIGGQHAGRVCSRLGRGVFRRLRAHAQAAATGLRPARLTQIDGAGVVRVVHVFHVPQDVAQVDLDRARHGLVEVPVGDDGVERAVEGQADPFAFAVQRGRAGVAAGDVQRRQVRDRYRFQRRVHILAEVLGLDGRQLRWRCVELARARSLGGDAGHGGERFPVAAVRTRLAAGDLAEGHAQRAVGVRVHGLALAVHVGDFSLHVVGVRLLQLAAQVFFLLFIFQVRTVQCHGRLDEAVVAGLEVGRLLVDPRGAGVGVAELTAGVELDQRGLQVGAGHAVLDAHHLVEGRVALGGRLRGVLDQTVQDQRLVHFFIVVAHQRGHARLDARHVADLVAGLALGVRLGVFVGQAVQHARRVEQARLGRRQEVIALGVRIALGDQLFHGRDIGCVVLPAARVGIDPLFQRFMLGGLAGQHVAARVRVQHALAVLVVIVDAGDLRRILERSVLVVLGGLGNDGQVLARGFHEGRVVPVERERHFRRQAVAVGAAGVAQDHDEVAFLHALLGQFQVVLRHVGDIVLAVVGGLAIAADVGAIKTVVARVARPHPVVGVAAELAHAFGRGVHQAHVADFQLLGQVELEAAVERRHGAAVAGVFFALGLDGLAVFFDGVQARLAGELGHGWRDHLFADVGDGLGHPDAAAWRGRQFLAQGLGQETVGQQVALGRRIVGHAAVHAVVVGGDQALRRDERGRATTEADDGAHRELGQLGQRGGVQRQAGGFQLLSYLWQLLWHPHAFRHEYINKKSPAVHARWRAGRRRPSKNLVGLDRFDLDRQFHFGREVGQADIEAEIAALELGRGVGAARLFFVARVIDAFELVDLQCHRPGHAHHGQLAFNTDQLVAIELERLAGIGHGRELGHVEHGVVPGVLVHRVEAEVDRVGLDRHIQGTGPGGRIERYRAAGLVELAAPDRQAHVVGLETRERVRRVQVVGRAGGHAGRGGRSQQRGNQDLQFHALSQTLDRQHTVKHLLAAFGLDGQREGDVGGLALDGQLAGHGQLAGARALDRARHESRFRELGGVEPFLLAHFLVVLGVAHVEAGRVHFHRGLGRIRLGGVVVDGGGKFLEFRVDRHIHLLEGGADGALGGVRFEDGGAGDQADAQQGNEGKLIQGFHGGSGMAHNGARHRHDQHVVHGLQQRLQFRVGLDNQRQLDQLEVHDRHAGRAAVQIAGDRCGKHQEIQQVVHGFRQQVLDVRDAGQRRRRLVGQAPQQADGGQAQHGHAQPFMPRKIFQLGGREARDGDHGQAQEKGADDHQGDQPVQQHGCLGVALHEVLQKLVRVRTKSDYSKEIIPLLNNSLNQDGFSQRRGDADVVGRRHGQQAVLGWLRNRQAGDEVAQRVLRDALAAREFLQLLVRILDAVAAHHGLHRLGQHFPVGVQVGFQAGRIDFQLVQAAQAAVVGQQGVAEADADVAQHGRIGEVALQARDRQFFRQVFQDGVGQAQVQQNRVGARERIEQFGHVVVRFDLDRVRVEHQAQALLDHGLRERGPVERRVRRQVGVVVAHGAVHLAQDFHLLDTLDRALQARYNVGHFLAQRGGAGGLAVRARQHRQVGIGVGDLGQPGDHVAQRRQHHGVARGLEHHAVRRVVDVFRRAGKVDELGGGHQFRHVLHLFLEPVLHGLDVVVGDRFDFLDAGGVRFGKIAGDLVEQGGAFGRERLDFIEAGQRQRLQPRDFHLDAVVHEAGLGQDGTQQIGFTGVTAVQRGQRRQRGVRSSGHDRTWKGE</sequence>
<organism evidence="2">
    <name type="scientific">Tanacetum cinerariifolium</name>
    <name type="common">Dalmatian daisy</name>
    <name type="synonym">Chrysanthemum cinerariifolium</name>
    <dbReference type="NCBI Taxonomy" id="118510"/>
    <lineage>
        <taxon>Eukaryota</taxon>
        <taxon>Viridiplantae</taxon>
        <taxon>Streptophyta</taxon>
        <taxon>Embryophyta</taxon>
        <taxon>Tracheophyta</taxon>
        <taxon>Spermatophyta</taxon>
        <taxon>Magnoliopsida</taxon>
        <taxon>eudicotyledons</taxon>
        <taxon>Gunneridae</taxon>
        <taxon>Pentapetalae</taxon>
        <taxon>asterids</taxon>
        <taxon>campanulids</taxon>
        <taxon>Asterales</taxon>
        <taxon>Asteraceae</taxon>
        <taxon>Asteroideae</taxon>
        <taxon>Anthemideae</taxon>
        <taxon>Anthemidinae</taxon>
        <taxon>Tanacetum</taxon>
    </lineage>
</organism>
<comment type="caution">
    <text evidence="2">The sequence shown here is derived from an EMBL/GenBank/DDBJ whole genome shotgun (WGS) entry which is preliminary data.</text>
</comment>
<dbReference type="EMBL" id="BKCJ010000001">
    <property type="protein sequence ID" value="GEU28146.1"/>
    <property type="molecule type" value="Genomic_DNA"/>
</dbReference>